<dbReference type="EMBL" id="CP069024">
    <property type="protein sequence ID" value="QRC92071.1"/>
    <property type="molecule type" value="Genomic_DNA"/>
</dbReference>
<protein>
    <submittedName>
        <fullName evidence="2">Uncharacterized protein</fullName>
    </submittedName>
</protein>
<evidence type="ECO:0000313" key="3">
    <source>
        <dbReference type="Proteomes" id="UP000663193"/>
    </source>
</evidence>
<proteinExistence type="predicted"/>
<dbReference type="Proteomes" id="UP000663193">
    <property type="component" value="Chromosome 2"/>
</dbReference>
<keyword evidence="1" id="KW-0812">Transmembrane</keyword>
<keyword evidence="1" id="KW-1133">Transmembrane helix</keyword>
<reference evidence="3" key="1">
    <citation type="journal article" date="2021" name="BMC Genomics">
        <title>Chromosome-level genome assembly and manually-curated proteome of model necrotroph Parastagonospora nodorum Sn15 reveals a genome-wide trove of candidate effector homologs, and redundancy of virulence-related functions within an accessory chromosome.</title>
        <authorList>
            <person name="Bertazzoni S."/>
            <person name="Jones D.A.B."/>
            <person name="Phan H.T."/>
            <person name="Tan K.-C."/>
            <person name="Hane J.K."/>
        </authorList>
    </citation>
    <scope>NUCLEOTIDE SEQUENCE [LARGE SCALE GENOMIC DNA]</scope>
    <source>
        <strain evidence="3">SN15 / ATCC MYA-4574 / FGSC 10173)</strain>
    </source>
</reference>
<sequence>MTAGILSIPLIMTVYVATMWDVAFVHSTSQLKKMPRVHAYASARPGAVQYARSPHVARRGLNVNAQIWDFVNNKIFKSLAMVWFGDVVDGSVGSARCLIGGRNDWHRQLRISCSGNQCQCYHSCCPETCLANLSDISPASQGLFLGHHATVSRRRCLDPGAGVKQDHGHSWFRRQSKHRSSWLPRARNTRINLILTCA</sequence>
<gene>
    <name evidence="2" type="ORF">JI435_022380</name>
</gene>
<accession>A0A7U2HX96</accession>
<feature type="transmembrane region" description="Helical" evidence="1">
    <location>
        <begin position="6"/>
        <end position="26"/>
    </location>
</feature>
<evidence type="ECO:0000313" key="2">
    <source>
        <dbReference type="EMBL" id="QRC92071.1"/>
    </source>
</evidence>
<name>A0A7U2HX96_PHANO</name>
<organism evidence="2 3">
    <name type="scientific">Phaeosphaeria nodorum (strain SN15 / ATCC MYA-4574 / FGSC 10173)</name>
    <name type="common">Glume blotch fungus</name>
    <name type="synonym">Parastagonospora nodorum</name>
    <dbReference type="NCBI Taxonomy" id="321614"/>
    <lineage>
        <taxon>Eukaryota</taxon>
        <taxon>Fungi</taxon>
        <taxon>Dikarya</taxon>
        <taxon>Ascomycota</taxon>
        <taxon>Pezizomycotina</taxon>
        <taxon>Dothideomycetes</taxon>
        <taxon>Pleosporomycetidae</taxon>
        <taxon>Pleosporales</taxon>
        <taxon>Pleosporineae</taxon>
        <taxon>Phaeosphaeriaceae</taxon>
        <taxon>Parastagonospora</taxon>
    </lineage>
</organism>
<dbReference type="AlphaFoldDB" id="A0A7U2HX96"/>
<keyword evidence="1" id="KW-0472">Membrane</keyword>
<evidence type="ECO:0000256" key="1">
    <source>
        <dbReference type="SAM" id="Phobius"/>
    </source>
</evidence>
<keyword evidence="3" id="KW-1185">Reference proteome</keyword>
<dbReference type="VEuPathDB" id="FungiDB:JI435_022380"/>